<dbReference type="SUPFAM" id="SSF56973">
    <property type="entry name" value="Aerolisin/ETX pore-forming domain"/>
    <property type="match status" value="1"/>
</dbReference>
<protein>
    <submittedName>
        <fullName evidence="2">Uncharacterized protein</fullName>
    </submittedName>
</protein>
<dbReference type="OrthoDB" id="3758675at2759"/>
<feature type="region of interest" description="Disordered" evidence="1">
    <location>
        <begin position="108"/>
        <end position="130"/>
    </location>
</feature>
<dbReference type="Proteomes" id="UP000825935">
    <property type="component" value="Chromosome 2"/>
</dbReference>
<proteinExistence type="predicted"/>
<comment type="caution">
    <text evidence="2">The sequence shown here is derived from an EMBL/GenBank/DDBJ whole genome shotgun (WGS) entry which is preliminary data.</text>
</comment>
<feature type="compositionally biased region" description="Basic and acidic residues" evidence="1">
    <location>
        <begin position="108"/>
        <end position="121"/>
    </location>
</feature>
<evidence type="ECO:0000256" key="1">
    <source>
        <dbReference type="SAM" id="MobiDB-lite"/>
    </source>
</evidence>
<keyword evidence="3" id="KW-1185">Reference proteome</keyword>
<gene>
    <name evidence="2" type="ORF">KP509_02G024900</name>
</gene>
<organism evidence="2 3">
    <name type="scientific">Ceratopteris richardii</name>
    <name type="common">Triangle waterfern</name>
    <dbReference type="NCBI Taxonomy" id="49495"/>
    <lineage>
        <taxon>Eukaryota</taxon>
        <taxon>Viridiplantae</taxon>
        <taxon>Streptophyta</taxon>
        <taxon>Embryophyta</taxon>
        <taxon>Tracheophyta</taxon>
        <taxon>Polypodiopsida</taxon>
        <taxon>Polypodiidae</taxon>
        <taxon>Polypodiales</taxon>
        <taxon>Pteridineae</taxon>
        <taxon>Pteridaceae</taxon>
        <taxon>Parkerioideae</taxon>
        <taxon>Ceratopteris</taxon>
    </lineage>
</organism>
<accession>A0A8T2V3X6</accession>
<dbReference type="EMBL" id="CM035407">
    <property type="protein sequence ID" value="KAH7443191.1"/>
    <property type="molecule type" value="Genomic_DNA"/>
</dbReference>
<evidence type="ECO:0000313" key="3">
    <source>
        <dbReference type="Proteomes" id="UP000825935"/>
    </source>
</evidence>
<reference evidence="2" key="1">
    <citation type="submission" date="2021-08" db="EMBL/GenBank/DDBJ databases">
        <title>WGS assembly of Ceratopteris richardii.</title>
        <authorList>
            <person name="Marchant D.B."/>
            <person name="Chen G."/>
            <person name="Jenkins J."/>
            <person name="Shu S."/>
            <person name="Leebens-Mack J."/>
            <person name="Grimwood J."/>
            <person name="Schmutz J."/>
            <person name="Soltis P."/>
            <person name="Soltis D."/>
            <person name="Chen Z.-H."/>
        </authorList>
    </citation>
    <scope>NUCLEOTIDE SEQUENCE</scope>
    <source>
        <strain evidence="2">Whitten #5841</strain>
        <tissue evidence="2">Leaf</tissue>
    </source>
</reference>
<sequence>MVGAVYDSGLDIDAQGYWFLSSSVVNTHFSSLRYGHFRGNPVIETLDSYRQTNRSSAPISWTFSGEKEVTMSKKWTSSKEHFFKANAIIKAGVPFFNVKASLEWHTRETSSDERVSEERRKLSWSNGGQLSPGQSISLEAITRKGTLHLPYTGIVTIHLANGAKFTYQETGTFTGIRYSSVEIRNTK</sequence>
<name>A0A8T2V3X6_CERRI</name>
<dbReference type="Gene3D" id="2.170.15.10">
    <property type="entry name" value="Proaerolysin, chain A, domain 3"/>
    <property type="match status" value="1"/>
</dbReference>
<dbReference type="AlphaFoldDB" id="A0A8T2V3X6"/>
<evidence type="ECO:0000313" key="2">
    <source>
        <dbReference type="EMBL" id="KAH7443191.1"/>
    </source>
</evidence>